<evidence type="ECO:0000313" key="3">
    <source>
        <dbReference type="Proteomes" id="UP000823614"/>
    </source>
</evidence>
<protein>
    <submittedName>
        <fullName evidence="2">Uncharacterized protein</fullName>
    </submittedName>
</protein>
<feature type="transmembrane region" description="Helical" evidence="1">
    <location>
        <begin position="331"/>
        <end position="355"/>
    </location>
</feature>
<gene>
    <name evidence="2" type="ORF">IAA89_06125</name>
</gene>
<feature type="transmembrane region" description="Helical" evidence="1">
    <location>
        <begin position="155"/>
        <end position="170"/>
    </location>
</feature>
<organism evidence="2 3">
    <name type="scientific">Candidatus Gallilactobacillus intestinavium</name>
    <dbReference type="NCBI Taxonomy" id="2840838"/>
    <lineage>
        <taxon>Bacteria</taxon>
        <taxon>Bacillati</taxon>
        <taxon>Bacillota</taxon>
        <taxon>Bacilli</taxon>
        <taxon>Lactobacillales</taxon>
        <taxon>Lactobacillaceae</taxon>
        <taxon>Lactobacillaceae incertae sedis</taxon>
        <taxon>Candidatus Gallilactobacillus</taxon>
    </lineage>
</organism>
<comment type="caution">
    <text evidence="2">The sequence shown here is derived from an EMBL/GenBank/DDBJ whole genome shotgun (WGS) entry which is preliminary data.</text>
</comment>
<feature type="transmembrane region" description="Helical" evidence="1">
    <location>
        <begin position="12"/>
        <end position="34"/>
    </location>
</feature>
<reference evidence="2" key="2">
    <citation type="journal article" date="2021" name="PeerJ">
        <title>Extensive microbial diversity within the chicken gut microbiome revealed by metagenomics and culture.</title>
        <authorList>
            <person name="Gilroy R."/>
            <person name="Ravi A."/>
            <person name="Getino M."/>
            <person name="Pursley I."/>
            <person name="Horton D.L."/>
            <person name="Alikhan N.F."/>
            <person name="Baker D."/>
            <person name="Gharbi K."/>
            <person name="Hall N."/>
            <person name="Watson M."/>
            <person name="Adriaenssens E.M."/>
            <person name="Foster-Nyarko E."/>
            <person name="Jarju S."/>
            <person name="Secka A."/>
            <person name="Antonio M."/>
            <person name="Oren A."/>
            <person name="Chaudhuri R.R."/>
            <person name="La Ragione R."/>
            <person name="Hildebrand F."/>
            <person name="Pallen M.J."/>
        </authorList>
    </citation>
    <scope>NUCLEOTIDE SEQUENCE</scope>
    <source>
        <strain evidence="2">C6-149</strain>
    </source>
</reference>
<dbReference type="AlphaFoldDB" id="A0A9D9H5N0"/>
<feature type="transmembrane region" description="Helical" evidence="1">
    <location>
        <begin position="375"/>
        <end position="392"/>
    </location>
</feature>
<keyword evidence="1" id="KW-1133">Transmembrane helix</keyword>
<reference evidence="2" key="1">
    <citation type="submission" date="2020-10" db="EMBL/GenBank/DDBJ databases">
        <authorList>
            <person name="Gilroy R."/>
        </authorList>
    </citation>
    <scope>NUCLEOTIDE SEQUENCE</scope>
    <source>
        <strain evidence="2">C6-149</strain>
    </source>
</reference>
<dbReference type="EMBL" id="JADIMP010000098">
    <property type="protein sequence ID" value="MBO8441990.1"/>
    <property type="molecule type" value="Genomic_DNA"/>
</dbReference>
<feature type="transmembrane region" description="Helical" evidence="1">
    <location>
        <begin position="97"/>
        <end position="118"/>
    </location>
</feature>
<keyword evidence="1" id="KW-0472">Membrane</keyword>
<accession>A0A9D9H5N0</accession>
<evidence type="ECO:0000313" key="2">
    <source>
        <dbReference type="EMBL" id="MBO8441990.1"/>
    </source>
</evidence>
<evidence type="ECO:0000256" key="1">
    <source>
        <dbReference type="SAM" id="Phobius"/>
    </source>
</evidence>
<feature type="transmembrane region" description="Helical" evidence="1">
    <location>
        <begin position="130"/>
        <end position="149"/>
    </location>
</feature>
<feature type="transmembrane region" description="Helical" evidence="1">
    <location>
        <begin position="177"/>
        <end position="203"/>
    </location>
</feature>
<name>A0A9D9H5N0_9LACO</name>
<dbReference type="Proteomes" id="UP000823614">
    <property type="component" value="Unassembled WGS sequence"/>
</dbReference>
<sequence>MMTELEGRCLDFIKKHLAIITYSVLFLIILGLYIQMGLHFDLTCPPSTDFNNCIQPWWNTIVADGGFKSLAHPVGDYASSYQMLMAWMATWGLNCQGAVKLVGAITNFALAFAVAAFTYKINSKKNLSSFAIPFLMTLILPSAFIESMVWGQCDPLYAFFMFISFYFIYIDKWGWGFFFYGLSLSFKLEPIFFLPFIIMLYILEHKHSIFNLCWTLLGFYLPNVGGLLHGRSFMSPFQDLMGQTQEYKSISLHAINFPQLFTVDAYGSNAAIEYGMMGTLLIVMTICIFAFVLLYLSKINFDVKKNFVQLLTWCIWTCDFFLPAMHERYDFMVGVLLLVLACLNIRYLPLFLGVATLDTIIYINSFFNFISNFQPYAWVMLVLYGIMTYIVLKCPEKFKVAEMGH</sequence>
<proteinExistence type="predicted"/>
<keyword evidence="1" id="KW-0812">Transmembrane</keyword>
<feature type="transmembrane region" description="Helical" evidence="1">
    <location>
        <begin position="274"/>
        <end position="295"/>
    </location>
</feature>